<dbReference type="PROSITE" id="PS00139">
    <property type="entry name" value="THIOL_PROTEASE_CYS"/>
    <property type="match status" value="1"/>
</dbReference>
<dbReference type="GO" id="GO:0006508">
    <property type="term" value="P:proteolysis"/>
    <property type="evidence" value="ECO:0007669"/>
    <property type="project" value="UniProtKB-KW"/>
</dbReference>
<sequence>MFGLAISALCVIATLGLRSDLSGQWETFKLHHGKTYTKMEESMRRIIWESNIELIQQHNLEADMGKHTYWLGSNEYADLTFAEFKLMMYGTFMSSNGTVDNELLNTPGGFKAASEVDWRKKGYVTPVRNQGNCGSCWAFGVTGAIEGQHFKKTGKLVPLSVQNLVDCSKDNNGCRGGWESKAYDYVKINGIDTEMSYPYIAKESTCKFRKSEIGATIRDYKFLSGEQNLMTATAAVGPISCAIDATKKFMLYKTGIFVDDTCKKFSSNHIVLVVGYCTDASQADSNDYWIVKNSFGTSWGEGGYVRMRRNYNDMCGIASYAYYPVV</sequence>
<comment type="caution">
    <text evidence="10">The sequence shown here is derived from an EMBL/GenBank/DDBJ whole genome shotgun (WGS) entry which is preliminary data.</text>
</comment>
<keyword evidence="11" id="KW-1185">Reference proteome</keyword>
<reference evidence="10" key="1">
    <citation type="submission" date="2022-03" db="EMBL/GenBank/DDBJ databases">
        <authorList>
            <person name="Martin C."/>
        </authorList>
    </citation>
    <scope>NUCLEOTIDE SEQUENCE</scope>
</reference>
<dbReference type="InterPro" id="IPR013201">
    <property type="entry name" value="Prot_inhib_I29"/>
</dbReference>
<evidence type="ECO:0000259" key="9">
    <source>
        <dbReference type="SMART" id="SM00848"/>
    </source>
</evidence>
<keyword evidence="6" id="KW-1015">Disulfide bond</keyword>
<keyword evidence="4" id="KW-0788">Thiol protease</keyword>
<dbReference type="GO" id="GO:0008234">
    <property type="term" value="F:cysteine-type peptidase activity"/>
    <property type="evidence" value="ECO:0007669"/>
    <property type="project" value="UniProtKB-KW"/>
</dbReference>
<evidence type="ECO:0000256" key="4">
    <source>
        <dbReference type="ARBA" id="ARBA00022807"/>
    </source>
</evidence>
<evidence type="ECO:0000313" key="10">
    <source>
        <dbReference type="EMBL" id="CAH1790508.1"/>
    </source>
</evidence>
<dbReference type="PRINTS" id="PR00705">
    <property type="entry name" value="PAPAIN"/>
</dbReference>
<dbReference type="PANTHER" id="PTHR12411">
    <property type="entry name" value="CYSTEINE PROTEASE FAMILY C1-RELATED"/>
    <property type="match status" value="1"/>
</dbReference>
<keyword evidence="7" id="KW-0732">Signal</keyword>
<evidence type="ECO:0000313" key="11">
    <source>
        <dbReference type="Proteomes" id="UP000749559"/>
    </source>
</evidence>
<dbReference type="Pfam" id="PF00112">
    <property type="entry name" value="Peptidase_C1"/>
    <property type="match status" value="1"/>
</dbReference>
<keyword evidence="3" id="KW-0378">Hydrolase</keyword>
<protein>
    <submittedName>
        <fullName evidence="10">Uncharacterized protein</fullName>
    </submittedName>
</protein>
<name>A0A8S4PCS7_OWEFU</name>
<proteinExistence type="inferred from homology"/>
<feature type="signal peptide" evidence="7">
    <location>
        <begin position="1"/>
        <end position="16"/>
    </location>
</feature>
<dbReference type="Pfam" id="PF08246">
    <property type="entry name" value="Inhibitor_I29"/>
    <property type="match status" value="1"/>
</dbReference>
<dbReference type="InterPro" id="IPR000668">
    <property type="entry name" value="Peptidase_C1A_C"/>
</dbReference>
<dbReference type="SMART" id="SM00848">
    <property type="entry name" value="Inhibitor_I29"/>
    <property type="match status" value="1"/>
</dbReference>
<dbReference type="EMBL" id="CAIIXF020000007">
    <property type="protein sequence ID" value="CAH1790508.1"/>
    <property type="molecule type" value="Genomic_DNA"/>
</dbReference>
<gene>
    <name evidence="10" type="ORF">OFUS_LOCUS15703</name>
</gene>
<accession>A0A8S4PCS7</accession>
<dbReference type="InterPro" id="IPR013128">
    <property type="entry name" value="Peptidase_C1A"/>
</dbReference>
<comment type="similarity">
    <text evidence="1">Belongs to the peptidase C1 family.</text>
</comment>
<evidence type="ECO:0000256" key="3">
    <source>
        <dbReference type="ARBA" id="ARBA00022801"/>
    </source>
</evidence>
<feature type="chain" id="PRO_5035888055" evidence="7">
    <location>
        <begin position="17"/>
        <end position="326"/>
    </location>
</feature>
<evidence type="ECO:0000256" key="7">
    <source>
        <dbReference type="SAM" id="SignalP"/>
    </source>
</evidence>
<dbReference type="InterPro" id="IPR038765">
    <property type="entry name" value="Papain-like_cys_pep_sf"/>
</dbReference>
<dbReference type="InterPro" id="IPR000169">
    <property type="entry name" value="Pept_cys_AS"/>
</dbReference>
<evidence type="ECO:0000256" key="6">
    <source>
        <dbReference type="ARBA" id="ARBA00023157"/>
    </source>
</evidence>
<dbReference type="SUPFAM" id="SSF54001">
    <property type="entry name" value="Cysteine proteinases"/>
    <property type="match status" value="1"/>
</dbReference>
<dbReference type="Gene3D" id="3.90.70.10">
    <property type="entry name" value="Cysteine proteinases"/>
    <property type="match status" value="1"/>
</dbReference>
<feature type="domain" description="Cathepsin propeptide inhibitor" evidence="9">
    <location>
        <begin position="25"/>
        <end position="84"/>
    </location>
</feature>
<evidence type="ECO:0000259" key="8">
    <source>
        <dbReference type="SMART" id="SM00645"/>
    </source>
</evidence>
<dbReference type="AlphaFoldDB" id="A0A8S4PCS7"/>
<keyword evidence="5" id="KW-0865">Zymogen</keyword>
<evidence type="ECO:0000256" key="1">
    <source>
        <dbReference type="ARBA" id="ARBA00008455"/>
    </source>
</evidence>
<dbReference type="InterPro" id="IPR039417">
    <property type="entry name" value="Peptidase_C1A_papain-like"/>
</dbReference>
<organism evidence="10 11">
    <name type="scientific">Owenia fusiformis</name>
    <name type="common">Polychaete worm</name>
    <dbReference type="NCBI Taxonomy" id="6347"/>
    <lineage>
        <taxon>Eukaryota</taxon>
        <taxon>Metazoa</taxon>
        <taxon>Spiralia</taxon>
        <taxon>Lophotrochozoa</taxon>
        <taxon>Annelida</taxon>
        <taxon>Polychaeta</taxon>
        <taxon>Sedentaria</taxon>
        <taxon>Canalipalpata</taxon>
        <taxon>Sabellida</taxon>
        <taxon>Oweniida</taxon>
        <taxon>Oweniidae</taxon>
        <taxon>Owenia</taxon>
    </lineage>
</organism>
<dbReference type="SMART" id="SM00645">
    <property type="entry name" value="Pept_C1"/>
    <property type="match status" value="1"/>
</dbReference>
<feature type="domain" description="Peptidase C1A papain C-terminal" evidence="8">
    <location>
        <begin position="112"/>
        <end position="325"/>
    </location>
</feature>
<evidence type="ECO:0000256" key="5">
    <source>
        <dbReference type="ARBA" id="ARBA00023145"/>
    </source>
</evidence>
<dbReference type="FunFam" id="3.90.70.10:FF:000006">
    <property type="entry name" value="Cathepsin S"/>
    <property type="match status" value="1"/>
</dbReference>
<dbReference type="Proteomes" id="UP000749559">
    <property type="component" value="Unassembled WGS sequence"/>
</dbReference>
<evidence type="ECO:0000256" key="2">
    <source>
        <dbReference type="ARBA" id="ARBA00022670"/>
    </source>
</evidence>
<keyword evidence="2" id="KW-0645">Protease</keyword>
<dbReference type="OrthoDB" id="10253408at2759"/>
<dbReference type="CDD" id="cd02248">
    <property type="entry name" value="Peptidase_C1A"/>
    <property type="match status" value="1"/>
</dbReference>